<accession>A0A810N2N0</accession>
<dbReference type="GO" id="GO:0016791">
    <property type="term" value="F:phosphatase activity"/>
    <property type="evidence" value="ECO:0007669"/>
    <property type="project" value="TreeGrafter"/>
</dbReference>
<protein>
    <recommendedName>
        <fullName evidence="2">PPM-type phosphatase domain-containing protein</fullName>
    </recommendedName>
</protein>
<dbReference type="Pfam" id="PF07228">
    <property type="entry name" value="SpoIIE"/>
    <property type="match status" value="1"/>
</dbReference>
<organism evidence="3 4">
    <name type="scientific">Polymorphospora rubra</name>
    <dbReference type="NCBI Taxonomy" id="338584"/>
    <lineage>
        <taxon>Bacteria</taxon>
        <taxon>Bacillati</taxon>
        <taxon>Actinomycetota</taxon>
        <taxon>Actinomycetes</taxon>
        <taxon>Micromonosporales</taxon>
        <taxon>Micromonosporaceae</taxon>
        <taxon>Polymorphospora</taxon>
    </lineage>
</organism>
<dbReference type="InterPro" id="IPR036457">
    <property type="entry name" value="PPM-type-like_dom_sf"/>
</dbReference>
<dbReference type="Gene3D" id="3.60.40.10">
    <property type="entry name" value="PPM-type phosphatase domain"/>
    <property type="match status" value="1"/>
</dbReference>
<keyword evidence="4" id="KW-1185">Reference proteome</keyword>
<dbReference type="PANTHER" id="PTHR43156:SF2">
    <property type="entry name" value="STAGE II SPORULATION PROTEIN E"/>
    <property type="match status" value="1"/>
</dbReference>
<dbReference type="InterPro" id="IPR052016">
    <property type="entry name" value="Bact_Sigma-Reg"/>
</dbReference>
<evidence type="ECO:0000256" key="1">
    <source>
        <dbReference type="ARBA" id="ARBA00022801"/>
    </source>
</evidence>
<name>A0A810N2N0_9ACTN</name>
<dbReference type="InterPro" id="IPR001932">
    <property type="entry name" value="PPM-type_phosphatase-like_dom"/>
</dbReference>
<dbReference type="EMBL" id="AP023359">
    <property type="protein sequence ID" value="BCJ67140.1"/>
    <property type="molecule type" value="Genomic_DNA"/>
</dbReference>
<evidence type="ECO:0000313" key="3">
    <source>
        <dbReference type="EMBL" id="BCJ67140.1"/>
    </source>
</evidence>
<gene>
    <name evidence="3" type="ORF">Prubr_41610</name>
</gene>
<dbReference type="RefSeq" id="WP_212816517.1">
    <property type="nucleotide sequence ID" value="NZ_AP023359.1"/>
</dbReference>
<dbReference type="PANTHER" id="PTHR43156">
    <property type="entry name" value="STAGE II SPORULATION PROTEIN E-RELATED"/>
    <property type="match status" value="1"/>
</dbReference>
<dbReference type="SUPFAM" id="SSF81606">
    <property type="entry name" value="PP2C-like"/>
    <property type="match status" value="1"/>
</dbReference>
<dbReference type="SMART" id="SM00331">
    <property type="entry name" value="PP2C_SIG"/>
    <property type="match status" value="1"/>
</dbReference>
<dbReference type="Proteomes" id="UP000680866">
    <property type="component" value="Chromosome"/>
</dbReference>
<evidence type="ECO:0000259" key="2">
    <source>
        <dbReference type="SMART" id="SM00331"/>
    </source>
</evidence>
<reference evidence="3" key="1">
    <citation type="submission" date="2020-08" db="EMBL/GenBank/DDBJ databases">
        <title>Whole genome shotgun sequence of Polymorphospora rubra NBRC 101157.</title>
        <authorList>
            <person name="Komaki H."/>
            <person name="Tamura T."/>
        </authorList>
    </citation>
    <scope>NUCLEOTIDE SEQUENCE</scope>
    <source>
        <strain evidence="3">NBRC 101157</strain>
    </source>
</reference>
<keyword evidence="1" id="KW-0378">Hydrolase</keyword>
<evidence type="ECO:0000313" key="4">
    <source>
        <dbReference type="Proteomes" id="UP000680866"/>
    </source>
</evidence>
<dbReference type="KEGG" id="pry:Prubr_41610"/>
<sequence>MTRSTAIAERECPVDDLAGLRAIAALVADEVDPRPVADRRGSERQRLTRLGETLQDRLAPPPVPEVPGMQAAAYYRPAHGEPVGGDFYDVFPLDDGSWGMFLGDVVGKGSGAAALTALTRYTLRTASTLDRGPAHALARLNTILTDGLRDDVLLCTATVARLRPPTRPGGPASVVVASAGHPAPIVTRRGHARPVDCTGLIAGCLPGADYRVVEVRLEPGDALVFYSDGVTDAKLGGDRLEVEGLCRVLRGATGSTAPAVVHRLERLLTGAAADVPDDAAALVVSVPA</sequence>
<proteinExistence type="predicted"/>
<feature type="domain" description="PPM-type phosphatase" evidence="2">
    <location>
        <begin position="66"/>
        <end position="286"/>
    </location>
</feature>
<dbReference type="AlphaFoldDB" id="A0A810N2N0"/>